<evidence type="ECO:0000256" key="6">
    <source>
        <dbReference type="ARBA" id="ARBA00018045"/>
    </source>
</evidence>
<dbReference type="SUPFAM" id="SSF53335">
    <property type="entry name" value="S-adenosyl-L-methionine-dependent methyltransferases"/>
    <property type="match status" value="1"/>
</dbReference>
<evidence type="ECO:0000313" key="15">
    <source>
        <dbReference type="Proteomes" id="UP000750334"/>
    </source>
</evidence>
<evidence type="ECO:0000256" key="9">
    <source>
        <dbReference type="ARBA" id="ARBA00022691"/>
    </source>
</evidence>
<dbReference type="InterPro" id="IPR015915">
    <property type="entry name" value="Kelch-typ_b-propeller"/>
</dbReference>
<reference evidence="14 15" key="1">
    <citation type="submission" date="2020-11" db="EMBL/GenBank/DDBJ databases">
        <title>Kefir isolates.</title>
        <authorList>
            <person name="Marcisauskas S."/>
            <person name="Kim Y."/>
            <person name="Blasche S."/>
        </authorList>
    </citation>
    <scope>NUCLEOTIDE SEQUENCE [LARGE SCALE GENOMIC DNA]</scope>
    <source>
        <strain evidence="14 15">OG2</strain>
    </source>
</reference>
<organism evidence="14 15">
    <name type="scientific">Maudiozyma exigua</name>
    <name type="common">Yeast</name>
    <name type="synonym">Kazachstania exigua</name>
    <dbReference type="NCBI Taxonomy" id="34358"/>
    <lineage>
        <taxon>Eukaryota</taxon>
        <taxon>Fungi</taxon>
        <taxon>Dikarya</taxon>
        <taxon>Ascomycota</taxon>
        <taxon>Saccharomycotina</taxon>
        <taxon>Saccharomycetes</taxon>
        <taxon>Saccharomycetales</taxon>
        <taxon>Saccharomycetaceae</taxon>
        <taxon>Maudiozyma</taxon>
    </lineage>
</organism>
<evidence type="ECO:0000256" key="3">
    <source>
        <dbReference type="ARBA" id="ARBA00010703"/>
    </source>
</evidence>
<dbReference type="EC" id="2.3.1.231" evidence="4"/>
<evidence type="ECO:0000256" key="1">
    <source>
        <dbReference type="ARBA" id="ARBA00001806"/>
    </source>
</evidence>
<protein>
    <recommendedName>
        <fullName evidence="6">tRNA wybutosine-synthesizing protein 4</fullName>
        <ecNumber evidence="5">2.1.1.290</ecNumber>
        <ecNumber evidence="4">2.3.1.231</ecNumber>
    </recommendedName>
    <alternativeName>
        <fullName evidence="12">tRNA(Phe) (7-(3-amino-3-(methoxycarbonyl)propyl)wyosine(37)-N)-methoxycarbonyltransferase</fullName>
    </alternativeName>
    <alternativeName>
        <fullName evidence="11">tRNA(Phe) (7-(3-amino-3-carboxypropyl)wyosine(37)-O)-methyltransferase</fullName>
    </alternativeName>
</protein>
<proteinExistence type="inferred from homology"/>
<dbReference type="PANTHER" id="PTHR46529:SF1">
    <property type="entry name" value="TRNA WYBUTOSINE-SYNTHESIZING PROTEIN 4"/>
    <property type="match status" value="1"/>
</dbReference>
<evidence type="ECO:0000256" key="4">
    <source>
        <dbReference type="ARBA" id="ARBA00012155"/>
    </source>
</evidence>
<dbReference type="OrthoDB" id="47172at2759"/>
<dbReference type="Proteomes" id="UP000750334">
    <property type="component" value="Unassembled WGS sequence"/>
</dbReference>
<evidence type="ECO:0000256" key="12">
    <source>
        <dbReference type="ARBA" id="ARBA00030847"/>
    </source>
</evidence>
<keyword evidence="15" id="KW-1185">Reference proteome</keyword>
<dbReference type="Pfam" id="PF04072">
    <property type="entry name" value="LCM"/>
    <property type="match status" value="1"/>
</dbReference>
<dbReference type="Gene3D" id="3.40.50.150">
    <property type="entry name" value="Vaccinia Virus protein VP39"/>
    <property type="match status" value="1"/>
</dbReference>
<sequence length="692" mass="78476">MTVDPLMNPTISSLKGQQSKRERKLKYADLAVQGTNNSSIASKRSVESIYLPKLGVNENVIDGTIREYFKYFVPKVINRSPCINRGYWLRLHAIRSRLESIRDDCNSRKVLVVNLGCGFDPLPFQLLDKLNKDSQLFLERFSFLDIDYSDLLKNKIEIIKQNSELAEIVALKDIEDVTDTISCNQYFTRPCDLNSTSNYKKLLLESQDLPELQDPNVVKVFIAEVSLAYMKSELSDQIINISSMVPNSHFIMLEQLIPQGEYEPFSKQMLKHFKKNDSPLQSVETYNTIESQRERFRNLGFSNINVGDMLQLWNSVPSTTRRAVEAIQPFDELEEFSLFCHHYVLCHATNNPEFIFRDQYKFNTESEIEIPKSDMNVTFTPLDIDLKRSFGAGIVHSNSNIIYHGGCNPNRISETLQITENVTQCALFEKTTISPPVRTCHTFTRIPETSQGIVIGGRNAPHKPYCDTWLYNYETNEWSSKGSKLPQSRFRHCAVPISNNQILIYGGVTKDTDTFLIYNLTRDTYETVEIVNITTSFPDNMSSASMSYDKESNTGFIIGGLNPQNNIVSDVLYTFTISDNHITLNEVMRHPLLCRYGAKSTHLSHGKILLAGGTSPDLLFSDKTSIVIIDYVKQTVKSVNIPEEIWETAPLCLVGFDLLQLDSNRVAIVAGAATCYGFGNITNSSLMLTFSY</sequence>
<accession>A0A9P7BCK5</accession>
<dbReference type="GO" id="GO:0031591">
    <property type="term" value="P:wybutosine biosynthetic process"/>
    <property type="evidence" value="ECO:0007669"/>
    <property type="project" value="TreeGrafter"/>
</dbReference>
<dbReference type="PANTHER" id="PTHR46529">
    <property type="entry name" value="TRNA WYBUTOSINE-SYNTHESIZING PROTEIN 4"/>
    <property type="match status" value="1"/>
</dbReference>
<keyword evidence="9" id="KW-0949">S-adenosyl-L-methionine</keyword>
<dbReference type="SUPFAM" id="SSF117281">
    <property type="entry name" value="Kelch motif"/>
    <property type="match status" value="1"/>
</dbReference>
<comment type="pathway">
    <text evidence="2">tRNA modification; wybutosine-tRNA(Phe) biosynthesis.</text>
</comment>
<dbReference type="EMBL" id="PUHR01000026">
    <property type="protein sequence ID" value="KAG0670205.1"/>
    <property type="molecule type" value="Genomic_DNA"/>
</dbReference>
<dbReference type="GO" id="GO:0030488">
    <property type="term" value="P:tRNA methylation"/>
    <property type="evidence" value="ECO:0007669"/>
    <property type="project" value="TreeGrafter"/>
</dbReference>
<evidence type="ECO:0000256" key="10">
    <source>
        <dbReference type="ARBA" id="ARBA00022694"/>
    </source>
</evidence>
<keyword evidence="10" id="KW-0819">tRNA processing</keyword>
<evidence type="ECO:0000256" key="8">
    <source>
        <dbReference type="ARBA" id="ARBA00022679"/>
    </source>
</evidence>
<evidence type="ECO:0000256" key="13">
    <source>
        <dbReference type="ARBA" id="ARBA00049250"/>
    </source>
</evidence>
<evidence type="ECO:0000256" key="2">
    <source>
        <dbReference type="ARBA" id="ARBA00004797"/>
    </source>
</evidence>
<evidence type="ECO:0000256" key="11">
    <source>
        <dbReference type="ARBA" id="ARBA00029750"/>
    </source>
</evidence>
<evidence type="ECO:0000313" key="14">
    <source>
        <dbReference type="EMBL" id="KAG0670205.1"/>
    </source>
</evidence>
<comment type="caution">
    <text evidence="14">The sequence shown here is derived from an EMBL/GenBank/DDBJ whole genome shotgun (WGS) entry which is preliminary data.</text>
</comment>
<dbReference type="AlphaFoldDB" id="A0A9P7BCK5"/>
<evidence type="ECO:0000256" key="5">
    <source>
        <dbReference type="ARBA" id="ARBA00012779"/>
    </source>
</evidence>
<dbReference type="InterPro" id="IPR007213">
    <property type="entry name" value="Ppm1/Ppm2/Tcmp"/>
</dbReference>
<dbReference type="GO" id="GO:0008175">
    <property type="term" value="F:tRNA methyltransferase activity"/>
    <property type="evidence" value="ECO:0007669"/>
    <property type="project" value="TreeGrafter"/>
</dbReference>
<dbReference type="Pfam" id="PF13418">
    <property type="entry name" value="Beta-prop_TYW4"/>
    <property type="match status" value="1"/>
</dbReference>
<comment type="similarity">
    <text evidence="3">Belongs to the methyltransferase superfamily. LCMT family.</text>
</comment>
<gene>
    <name evidence="14" type="primary">PPM2</name>
    <name evidence="14" type="ORF">C6P45_002678</name>
</gene>
<dbReference type="EC" id="2.1.1.290" evidence="5"/>
<comment type="catalytic activity">
    <reaction evidence="13">
        <text>7-[(3S)-(3-amino-3-methoxycarbonyl)propyl]wyosine(37) in tRNA(Phe) + S-adenosyl-L-methionine + CO2 = wybutosine(37) in tRNA(Phe) + S-adenosyl-L-homocysteine + 2 H(+)</text>
        <dbReference type="Rhea" id="RHEA:37119"/>
        <dbReference type="Rhea" id="RHEA-COMP:11844"/>
        <dbReference type="Rhea" id="RHEA-COMP:11847"/>
        <dbReference type="ChEBI" id="CHEBI:15378"/>
        <dbReference type="ChEBI" id="CHEBI:16526"/>
        <dbReference type="ChEBI" id="CHEBI:57856"/>
        <dbReference type="ChEBI" id="CHEBI:59789"/>
        <dbReference type="ChEBI" id="CHEBI:73544"/>
        <dbReference type="ChEBI" id="CHEBI:74275"/>
        <dbReference type="EC" id="2.3.1.231"/>
    </reaction>
</comment>
<comment type="catalytic activity">
    <reaction evidence="1">
        <text>7-[(3S)-3-amino-3-carboxypropyl]wyosine(37) in tRNA(Phe) + S-adenosyl-L-methionine = 7-[(3S)-(3-amino-3-methoxycarbonyl)propyl]wyosine(37) in tRNA(Phe) + S-adenosyl-L-homocysteine</text>
        <dbReference type="Rhea" id="RHEA:36903"/>
        <dbReference type="Rhea" id="RHEA-COMP:10379"/>
        <dbReference type="Rhea" id="RHEA-COMP:11844"/>
        <dbReference type="ChEBI" id="CHEBI:57856"/>
        <dbReference type="ChEBI" id="CHEBI:59789"/>
        <dbReference type="ChEBI" id="CHEBI:73543"/>
        <dbReference type="ChEBI" id="CHEBI:74275"/>
        <dbReference type="EC" id="2.1.1.290"/>
    </reaction>
</comment>
<keyword evidence="7 14" id="KW-0489">Methyltransferase</keyword>
<name>A0A9P7BCK5_MAUEX</name>
<evidence type="ECO:0000256" key="7">
    <source>
        <dbReference type="ARBA" id="ARBA00022603"/>
    </source>
</evidence>
<dbReference type="Gene3D" id="2.120.10.80">
    <property type="entry name" value="Kelch-type beta propeller"/>
    <property type="match status" value="1"/>
</dbReference>
<keyword evidence="8" id="KW-0808">Transferase</keyword>
<dbReference type="InterPro" id="IPR029063">
    <property type="entry name" value="SAM-dependent_MTases_sf"/>
</dbReference>